<evidence type="ECO:0000256" key="1">
    <source>
        <dbReference type="SAM" id="MobiDB-lite"/>
    </source>
</evidence>
<feature type="compositionally biased region" description="Acidic residues" evidence="1">
    <location>
        <begin position="48"/>
        <end position="68"/>
    </location>
</feature>
<feature type="domain" description="Transcobalamin-like C-terminal" evidence="3">
    <location>
        <begin position="85"/>
        <end position="155"/>
    </location>
</feature>
<dbReference type="Proteomes" id="UP000610846">
    <property type="component" value="Unassembled WGS sequence"/>
</dbReference>
<evidence type="ECO:0000313" key="5">
    <source>
        <dbReference type="Proteomes" id="UP000610846"/>
    </source>
</evidence>
<feature type="region of interest" description="Disordered" evidence="1">
    <location>
        <begin position="29"/>
        <end position="89"/>
    </location>
</feature>
<evidence type="ECO:0000256" key="2">
    <source>
        <dbReference type="SAM" id="SignalP"/>
    </source>
</evidence>
<organism evidence="4 5">
    <name type="scientific">Cellulosimicrobium arenosum</name>
    <dbReference type="NCBI Taxonomy" id="2708133"/>
    <lineage>
        <taxon>Bacteria</taxon>
        <taxon>Bacillati</taxon>
        <taxon>Actinomycetota</taxon>
        <taxon>Actinomycetes</taxon>
        <taxon>Micrococcales</taxon>
        <taxon>Promicromonosporaceae</taxon>
        <taxon>Cellulosimicrobium</taxon>
    </lineage>
</organism>
<dbReference type="InterPro" id="IPR027954">
    <property type="entry name" value="Transcobalamin-like_C"/>
</dbReference>
<feature type="compositionally biased region" description="Low complexity" evidence="1">
    <location>
        <begin position="38"/>
        <end position="47"/>
    </location>
</feature>
<evidence type="ECO:0000313" key="4">
    <source>
        <dbReference type="EMBL" id="MBD8077587.1"/>
    </source>
</evidence>
<accession>A0A927IYR6</accession>
<feature type="signal peptide" evidence="2">
    <location>
        <begin position="1"/>
        <end position="28"/>
    </location>
</feature>
<dbReference type="EMBL" id="JACYHB010000001">
    <property type="protein sequence ID" value="MBD8077587.1"/>
    <property type="molecule type" value="Genomic_DNA"/>
</dbReference>
<sequence length="157" mass="16290">MIPRTHRDARPRAAALLTATLLAAGLLAGCSDSTEPGASASTETTQDQQDETSSDAQDESPAPVDDDATSTGDASEGLGYPGEDGRTALELLLEADPTAEVVGEGEEAYVVGIGGHSADEAKNEFWALYLNGEMAQVGAGVLDTTTGDEIEWKLETY</sequence>
<comment type="caution">
    <text evidence="4">The sequence shown here is derived from an EMBL/GenBank/DDBJ whole genome shotgun (WGS) entry which is preliminary data.</text>
</comment>
<feature type="chain" id="PRO_5038557895" evidence="2">
    <location>
        <begin position="29"/>
        <end position="157"/>
    </location>
</feature>
<dbReference type="PROSITE" id="PS51257">
    <property type="entry name" value="PROKAR_LIPOPROTEIN"/>
    <property type="match status" value="1"/>
</dbReference>
<evidence type="ECO:0000259" key="3">
    <source>
        <dbReference type="Pfam" id="PF14478"/>
    </source>
</evidence>
<reference evidence="4" key="1">
    <citation type="journal article" date="2018" name="Curr. Microbiol.">
        <title>Cellulosimicrobium arenosum sp. nov., Isolated from Marine Sediment Sand.</title>
        <authorList>
            <person name="Oh M."/>
            <person name="Kim J.H."/>
            <person name="Yoon J.H."/>
            <person name="Schumann P."/>
            <person name="Kim W."/>
        </authorList>
    </citation>
    <scope>NUCLEOTIDE SEQUENCE</scope>
    <source>
        <strain evidence="4">KCTC 49039</strain>
    </source>
</reference>
<dbReference type="Gene3D" id="2.170.130.30">
    <property type="match status" value="1"/>
</dbReference>
<keyword evidence="5" id="KW-1185">Reference proteome</keyword>
<keyword evidence="2" id="KW-0732">Signal</keyword>
<reference evidence="4" key="2">
    <citation type="submission" date="2020-09" db="EMBL/GenBank/DDBJ databases">
        <authorList>
            <person name="Yu Y."/>
        </authorList>
    </citation>
    <scope>NUCLEOTIDE SEQUENCE</scope>
    <source>
        <strain evidence="4">KCTC 49039</strain>
    </source>
</reference>
<name>A0A927IYR6_9MICO</name>
<dbReference type="Pfam" id="PF14478">
    <property type="entry name" value="DUF4430"/>
    <property type="match status" value="1"/>
</dbReference>
<gene>
    <name evidence="4" type="ORF">IF651_00735</name>
</gene>
<proteinExistence type="predicted"/>
<dbReference type="AlphaFoldDB" id="A0A927IYR6"/>
<protein>
    <submittedName>
        <fullName evidence="4">DUF4430 domain-containing protein</fullName>
    </submittedName>
</protein>
<dbReference type="RefSeq" id="WP_191827175.1">
    <property type="nucleotide sequence ID" value="NZ_JACYHB010000001.1"/>
</dbReference>